<evidence type="ECO:0000313" key="2">
    <source>
        <dbReference type="EMBL" id="KAK2120622.1"/>
    </source>
</evidence>
<dbReference type="Proteomes" id="UP001266305">
    <property type="component" value="Unassembled WGS sequence"/>
</dbReference>
<organism evidence="2 3">
    <name type="scientific">Saguinus oedipus</name>
    <name type="common">Cotton-top tamarin</name>
    <name type="synonym">Oedipomidas oedipus</name>
    <dbReference type="NCBI Taxonomy" id="9490"/>
    <lineage>
        <taxon>Eukaryota</taxon>
        <taxon>Metazoa</taxon>
        <taxon>Chordata</taxon>
        <taxon>Craniata</taxon>
        <taxon>Vertebrata</taxon>
        <taxon>Euteleostomi</taxon>
        <taxon>Mammalia</taxon>
        <taxon>Eutheria</taxon>
        <taxon>Euarchontoglires</taxon>
        <taxon>Primates</taxon>
        <taxon>Haplorrhini</taxon>
        <taxon>Platyrrhini</taxon>
        <taxon>Cebidae</taxon>
        <taxon>Callitrichinae</taxon>
        <taxon>Saguinus</taxon>
    </lineage>
</organism>
<feature type="region of interest" description="Disordered" evidence="1">
    <location>
        <begin position="171"/>
        <end position="217"/>
    </location>
</feature>
<reference evidence="2 3" key="1">
    <citation type="submission" date="2023-05" db="EMBL/GenBank/DDBJ databases">
        <title>B98-5 Cell Line De Novo Hybrid Assembly: An Optical Mapping Approach.</title>
        <authorList>
            <person name="Kananen K."/>
            <person name="Auerbach J.A."/>
            <person name="Kautto E."/>
            <person name="Blachly J.S."/>
        </authorList>
    </citation>
    <scope>NUCLEOTIDE SEQUENCE [LARGE SCALE GENOMIC DNA]</scope>
    <source>
        <strain evidence="2">B95-8</strain>
        <tissue evidence="2">Cell line</tissue>
    </source>
</reference>
<accession>A0ABQ9WK09</accession>
<gene>
    <name evidence="2" type="primary">NACC2_1</name>
    <name evidence="2" type="ORF">P7K49_002008</name>
</gene>
<keyword evidence="3" id="KW-1185">Reference proteome</keyword>
<evidence type="ECO:0000256" key="1">
    <source>
        <dbReference type="SAM" id="MobiDB-lite"/>
    </source>
</evidence>
<name>A0ABQ9WK09_SAGOE</name>
<proteinExistence type="predicted"/>
<dbReference type="EMBL" id="JASSZA010000001">
    <property type="protein sequence ID" value="KAK2120622.1"/>
    <property type="molecule type" value="Genomic_DNA"/>
</dbReference>
<sequence>MEKEASVPEVVKEQLRRLIQGAIVLWPWGGVGRSVGRWLSSCHPVLTVYCQNFAPSFKESEMNVIAADMCTNARRVRKRWLPKIKSMLPEGVEMYRTVMGSSAASAPLDPEFPPATAAQVFEQRIYAERRSDAATIVALRTDAVNVDLSAPTNPPFDAGEEVDGAGSVIQEVAAPEPLPAGGQSPPQPFEQGGGSPSRPQTPAAVARRPEGTYAGTL</sequence>
<protein>
    <submittedName>
        <fullName evidence="2">Nucleus accumbens-associated protein 2</fullName>
    </submittedName>
</protein>
<evidence type="ECO:0000313" key="3">
    <source>
        <dbReference type="Proteomes" id="UP001266305"/>
    </source>
</evidence>
<comment type="caution">
    <text evidence="2">The sequence shown here is derived from an EMBL/GenBank/DDBJ whole genome shotgun (WGS) entry which is preliminary data.</text>
</comment>